<protein>
    <recommendedName>
        <fullName evidence="4">Glycosyltransferase 2-like domain-containing protein</fullName>
    </recommendedName>
</protein>
<name>A0A382SYJ3_9ZZZZ</name>
<evidence type="ECO:0000313" key="5">
    <source>
        <dbReference type="EMBL" id="SVD14525.1"/>
    </source>
</evidence>
<accession>A0A382SYJ3</accession>
<keyword evidence="3" id="KW-0808">Transferase</keyword>
<sequence length="253" mass="29307">MLTENQIYKKITIVIVLYNSTDLVLECFKSIKNFRIIIVDNGKNEKILKKIENDFSIEKIIISKKNVGFGKGVNSAIDYIQTDFFLMLSPDTTIDKKSVIDLYKTSIEYNPVASAPWVEDDKSCYGLLPENGKGIKRSNIEIKSEELLNNKKPDGNCCVEVHKCCALLINKKKILSIGMFNPKYFLYWEEVDLCRKFRNNKFSLVLNPECNMIHHEGKSVNDNIATYCIRTFNHEYSPLIYFNVSKLNLNIYW</sequence>
<evidence type="ECO:0000256" key="2">
    <source>
        <dbReference type="ARBA" id="ARBA00022676"/>
    </source>
</evidence>
<dbReference type="EMBL" id="UINC01132298">
    <property type="protein sequence ID" value="SVD14525.1"/>
    <property type="molecule type" value="Genomic_DNA"/>
</dbReference>
<dbReference type="SUPFAM" id="SSF53448">
    <property type="entry name" value="Nucleotide-diphospho-sugar transferases"/>
    <property type="match status" value="1"/>
</dbReference>
<evidence type="ECO:0000256" key="1">
    <source>
        <dbReference type="ARBA" id="ARBA00006739"/>
    </source>
</evidence>
<organism evidence="5">
    <name type="scientific">marine metagenome</name>
    <dbReference type="NCBI Taxonomy" id="408172"/>
    <lineage>
        <taxon>unclassified sequences</taxon>
        <taxon>metagenomes</taxon>
        <taxon>ecological metagenomes</taxon>
    </lineage>
</organism>
<gene>
    <name evidence="5" type="ORF">METZ01_LOCUS367379</name>
</gene>
<dbReference type="InterPro" id="IPR001173">
    <property type="entry name" value="Glyco_trans_2-like"/>
</dbReference>
<feature type="domain" description="Glycosyltransferase 2-like" evidence="4">
    <location>
        <begin position="12"/>
        <end position="128"/>
    </location>
</feature>
<proteinExistence type="inferred from homology"/>
<dbReference type="PANTHER" id="PTHR43179">
    <property type="entry name" value="RHAMNOSYLTRANSFERASE WBBL"/>
    <property type="match status" value="1"/>
</dbReference>
<dbReference type="AlphaFoldDB" id="A0A382SYJ3"/>
<dbReference type="GO" id="GO:0016757">
    <property type="term" value="F:glycosyltransferase activity"/>
    <property type="evidence" value="ECO:0007669"/>
    <property type="project" value="UniProtKB-KW"/>
</dbReference>
<dbReference type="Pfam" id="PF00535">
    <property type="entry name" value="Glycos_transf_2"/>
    <property type="match status" value="1"/>
</dbReference>
<feature type="non-terminal residue" evidence="5">
    <location>
        <position position="253"/>
    </location>
</feature>
<keyword evidence="2" id="KW-0328">Glycosyltransferase</keyword>
<evidence type="ECO:0000259" key="4">
    <source>
        <dbReference type="Pfam" id="PF00535"/>
    </source>
</evidence>
<evidence type="ECO:0000256" key="3">
    <source>
        <dbReference type="ARBA" id="ARBA00022679"/>
    </source>
</evidence>
<dbReference type="PANTHER" id="PTHR43179:SF12">
    <property type="entry name" value="GALACTOFURANOSYLTRANSFERASE GLFT2"/>
    <property type="match status" value="1"/>
</dbReference>
<dbReference type="Gene3D" id="3.90.550.10">
    <property type="entry name" value="Spore Coat Polysaccharide Biosynthesis Protein SpsA, Chain A"/>
    <property type="match status" value="1"/>
</dbReference>
<dbReference type="InterPro" id="IPR029044">
    <property type="entry name" value="Nucleotide-diphossugar_trans"/>
</dbReference>
<reference evidence="5" key="1">
    <citation type="submission" date="2018-05" db="EMBL/GenBank/DDBJ databases">
        <authorList>
            <person name="Lanie J.A."/>
            <person name="Ng W.-L."/>
            <person name="Kazmierczak K.M."/>
            <person name="Andrzejewski T.M."/>
            <person name="Davidsen T.M."/>
            <person name="Wayne K.J."/>
            <person name="Tettelin H."/>
            <person name="Glass J.I."/>
            <person name="Rusch D."/>
            <person name="Podicherti R."/>
            <person name="Tsui H.-C.T."/>
            <person name="Winkler M.E."/>
        </authorList>
    </citation>
    <scope>NUCLEOTIDE SEQUENCE</scope>
</reference>
<comment type="similarity">
    <text evidence="1">Belongs to the glycosyltransferase 2 family.</text>
</comment>